<dbReference type="EMBL" id="AYRZ02000008">
    <property type="protein sequence ID" value="PHT74289.1"/>
    <property type="molecule type" value="Genomic_DNA"/>
</dbReference>
<evidence type="ECO:0000313" key="1">
    <source>
        <dbReference type="EMBL" id="PHT74289.1"/>
    </source>
</evidence>
<sequence length="218" mass="24875">MSNCTSKSDKYANATTRCKIGLSRTSLEAVDSILGASACEMTSPFTESISEQWDDFGHKLLFKENEQEVDGVVVLTPTHSNNKVEAKSDQKSCTNIKSWVDMAEEEKQASSPLMCRFQAKRYESGDLVEDPMEAFEGDLGIDIFDEEDEDKVLDECFAKVARDGDLSPRQQRKGFKKKKTHERKHSWDGKVFEEVILRQLPMRVAKQKETRFSYIKIQ</sequence>
<reference evidence="1 2" key="2">
    <citation type="journal article" date="2017" name="Genome Biol.">
        <title>New reference genome sequences of hot pepper reveal the massive evolution of plant disease-resistance genes by retroduplication.</title>
        <authorList>
            <person name="Kim S."/>
            <person name="Park J."/>
            <person name="Yeom S.I."/>
            <person name="Kim Y.M."/>
            <person name="Seo E."/>
            <person name="Kim K.T."/>
            <person name="Kim M.S."/>
            <person name="Lee J.M."/>
            <person name="Cheong K."/>
            <person name="Shin H.S."/>
            <person name="Kim S.B."/>
            <person name="Han K."/>
            <person name="Lee J."/>
            <person name="Park M."/>
            <person name="Lee H.A."/>
            <person name="Lee H.Y."/>
            <person name="Lee Y."/>
            <person name="Oh S."/>
            <person name="Lee J.H."/>
            <person name="Choi E."/>
            <person name="Choi E."/>
            <person name="Lee S.E."/>
            <person name="Jeon J."/>
            <person name="Kim H."/>
            <person name="Choi G."/>
            <person name="Song H."/>
            <person name="Lee J."/>
            <person name="Lee S.C."/>
            <person name="Kwon J.K."/>
            <person name="Lee H.Y."/>
            <person name="Koo N."/>
            <person name="Hong Y."/>
            <person name="Kim R.W."/>
            <person name="Kang W.H."/>
            <person name="Huh J.H."/>
            <person name="Kang B.C."/>
            <person name="Yang T.J."/>
            <person name="Lee Y.H."/>
            <person name="Bennetzen J.L."/>
            <person name="Choi D."/>
        </authorList>
    </citation>
    <scope>NUCLEOTIDE SEQUENCE [LARGE SCALE GENOMIC DNA]</scope>
    <source>
        <strain evidence="2">cv. CM334</strain>
    </source>
</reference>
<organism evidence="1 2">
    <name type="scientific">Capsicum annuum</name>
    <name type="common">Capsicum pepper</name>
    <dbReference type="NCBI Taxonomy" id="4072"/>
    <lineage>
        <taxon>Eukaryota</taxon>
        <taxon>Viridiplantae</taxon>
        <taxon>Streptophyta</taxon>
        <taxon>Embryophyta</taxon>
        <taxon>Tracheophyta</taxon>
        <taxon>Spermatophyta</taxon>
        <taxon>Magnoliopsida</taxon>
        <taxon>eudicotyledons</taxon>
        <taxon>Gunneridae</taxon>
        <taxon>Pentapetalae</taxon>
        <taxon>asterids</taxon>
        <taxon>lamiids</taxon>
        <taxon>Solanales</taxon>
        <taxon>Solanaceae</taxon>
        <taxon>Solanoideae</taxon>
        <taxon>Capsiceae</taxon>
        <taxon>Capsicum</taxon>
    </lineage>
</organism>
<keyword evidence="2" id="KW-1185">Reference proteome</keyword>
<protein>
    <submittedName>
        <fullName evidence="1">Uncharacterized protein</fullName>
    </submittedName>
</protein>
<accession>A0A2G2YX29</accession>
<reference evidence="1 2" key="1">
    <citation type="journal article" date="2014" name="Nat. Genet.">
        <title>Genome sequence of the hot pepper provides insights into the evolution of pungency in Capsicum species.</title>
        <authorList>
            <person name="Kim S."/>
            <person name="Park M."/>
            <person name="Yeom S.I."/>
            <person name="Kim Y.M."/>
            <person name="Lee J.M."/>
            <person name="Lee H.A."/>
            <person name="Seo E."/>
            <person name="Choi J."/>
            <person name="Cheong K."/>
            <person name="Kim K.T."/>
            <person name="Jung K."/>
            <person name="Lee G.W."/>
            <person name="Oh S.K."/>
            <person name="Bae C."/>
            <person name="Kim S.B."/>
            <person name="Lee H.Y."/>
            <person name="Kim S.Y."/>
            <person name="Kim M.S."/>
            <person name="Kang B.C."/>
            <person name="Jo Y.D."/>
            <person name="Yang H.B."/>
            <person name="Jeong H.J."/>
            <person name="Kang W.H."/>
            <person name="Kwon J.K."/>
            <person name="Shin C."/>
            <person name="Lim J.Y."/>
            <person name="Park J.H."/>
            <person name="Huh J.H."/>
            <person name="Kim J.S."/>
            <person name="Kim B.D."/>
            <person name="Cohen O."/>
            <person name="Paran I."/>
            <person name="Suh M.C."/>
            <person name="Lee S.B."/>
            <person name="Kim Y.K."/>
            <person name="Shin Y."/>
            <person name="Noh S.J."/>
            <person name="Park J."/>
            <person name="Seo Y.S."/>
            <person name="Kwon S.Y."/>
            <person name="Kim H.A."/>
            <person name="Park J.M."/>
            <person name="Kim H.J."/>
            <person name="Choi S.B."/>
            <person name="Bosland P.W."/>
            <person name="Reeves G."/>
            <person name="Jo S.H."/>
            <person name="Lee B.W."/>
            <person name="Cho H.T."/>
            <person name="Choi H.S."/>
            <person name="Lee M.S."/>
            <person name="Yu Y."/>
            <person name="Do Choi Y."/>
            <person name="Park B.S."/>
            <person name="van Deynze A."/>
            <person name="Ashrafi H."/>
            <person name="Hill T."/>
            <person name="Kim W.T."/>
            <person name="Pai H.S."/>
            <person name="Ahn H.K."/>
            <person name="Yeam I."/>
            <person name="Giovannoni J.J."/>
            <person name="Rose J.K."/>
            <person name="Sorensen I."/>
            <person name="Lee S.J."/>
            <person name="Kim R.W."/>
            <person name="Choi I.Y."/>
            <person name="Choi B.S."/>
            <person name="Lim J.S."/>
            <person name="Lee Y.H."/>
            <person name="Choi D."/>
        </authorList>
    </citation>
    <scope>NUCLEOTIDE SEQUENCE [LARGE SCALE GENOMIC DNA]</scope>
    <source>
        <strain evidence="2">cv. CM334</strain>
    </source>
</reference>
<dbReference type="Gramene" id="PHT74289">
    <property type="protein sequence ID" value="PHT74289"/>
    <property type="gene ID" value="T459_21566"/>
</dbReference>
<dbReference type="AlphaFoldDB" id="A0A2G2YX29"/>
<comment type="caution">
    <text evidence="1">The sequence shown here is derived from an EMBL/GenBank/DDBJ whole genome shotgun (WGS) entry which is preliminary data.</text>
</comment>
<name>A0A2G2YX29_CAPAN</name>
<dbReference type="Proteomes" id="UP000222542">
    <property type="component" value="Unassembled WGS sequence"/>
</dbReference>
<proteinExistence type="predicted"/>
<gene>
    <name evidence="1" type="ORF">T459_21566</name>
</gene>
<evidence type="ECO:0000313" key="2">
    <source>
        <dbReference type="Proteomes" id="UP000222542"/>
    </source>
</evidence>